<organism evidence="3 5">
    <name type="scientific">Clupea harengus</name>
    <name type="common">Atlantic herring</name>
    <dbReference type="NCBI Taxonomy" id="7950"/>
    <lineage>
        <taxon>Eukaryota</taxon>
        <taxon>Metazoa</taxon>
        <taxon>Chordata</taxon>
        <taxon>Craniata</taxon>
        <taxon>Vertebrata</taxon>
        <taxon>Euteleostomi</taxon>
        <taxon>Actinopterygii</taxon>
        <taxon>Neopterygii</taxon>
        <taxon>Teleostei</taxon>
        <taxon>Clupei</taxon>
        <taxon>Clupeiformes</taxon>
        <taxon>Clupeoidei</taxon>
        <taxon>Clupeidae</taxon>
        <taxon>Clupea</taxon>
    </lineage>
</organism>
<sequence>MYTYLHKVLIPKGLKPMLEGFSRAVVRCKPDSVQHFAEKYFKALLTFRVENPNLGFDELLKAFQQSKYPLLNPKASIRRLESKEEWEAGPLLYEASVDHIGPVSRFPAGDSGETTRENAQEFTKAQFLTSESVEAQIEKSDLDGLISANVITLSPGPISPEMAAELAVFRRKTTPKSSPRHSHGSSLTGDCSQPGSQCGRLCSALFERVPLSDIDMDMDAVLIKTSILPNVSQIIVQSEEVPEIIVFQADIKLTDSVPDPECAVMKHTTPPPTSLTYCSPDTGDAVIAKMSESLELIASKCVMETSEDQTTAETKIDSAPQRGRGSASLRSSRSNIAAFISEKDQVTAEMKESASQKSSVSNMAACFISDKDQVTAEMKESASQKSSVSNMAACFISEKDQVTAEMKEPASQKSSVLNMAACFISDKDQVTAEMKESASQKSSVSNMTALSAADENQITKEATAYESSLDSASQKSSLSNIVIPARPSVCDETSAAEIQTVCESKEVATFQENQVPEVAAPDMSVLDIKVSATDMAATTLTEPPAAVDTSTSDGTPETQTPLQSQENVISGLTVPDVLETNTKVPSPCHEFAPALAEGKTSVSFVSSSAGAIKEAKAPVLVDVPSSARVEMELFGPEAVQITQANSVSSLEVRAPYLVYLPLQPVEVLMSGMIPQACAEGEEVKASSYVCIPVATGELSHNPSFVAAMTPQLSRTGSFAGIFNTFPETQKTQNSTEPSRPASQGHMGFSKARRPCTQSPAGVSMTGEGTGLAAHTSASLKQQAAAAVTNNGQLPNITCCSYGKLPSRPSEPVVASACPCVGPAGHWRLCHLTHPGAQSGVQPPCHYQASAYTSQCGLEQKAKIPMYLDCGLYCSCHHMPSARSSGSSMRPHHMPETTCSGHNLGPLISHQCCSSKHVCGQHVLPDTDRRCPHFWQAMSIPLRPHHSSSAMCDHQEGQSCGGANRSACGLTSATTMPSCSHQSAATMPSCSHQSATTMPSCSHQCAATEACHGMSDNIRIKECDGALFSKGFELTCFCFVVTDYGANFNL</sequence>
<dbReference type="InterPro" id="IPR047579">
    <property type="entry name" value="DD_CABYR_SP17"/>
</dbReference>
<dbReference type="GeneID" id="105900504"/>
<reference evidence="4 5" key="1">
    <citation type="submission" date="2025-04" db="UniProtKB">
        <authorList>
            <consortium name="RefSeq"/>
        </authorList>
    </citation>
    <scope>IDENTIFICATION</scope>
</reference>
<feature type="domain" description="RIIa" evidence="2">
    <location>
        <begin position="12"/>
        <end position="49"/>
    </location>
</feature>
<feature type="compositionally biased region" description="Polar residues" evidence="1">
    <location>
        <begin position="548"/>
        <end position="565"/>
    </location>
</feature>
<accession>A0A8M1K6Z9</accession>
<feature type="compositionally biased region" description="Basic residues" evidence="1">
    <location>
        <begin position="171"/>
        <end position="183"/>
    </location>
</feature>
<evidence type="ECO:0000313" key="3">
    <source>
        <dbReference type="Proteomes" id="UP000515152"/>
    </source>
</evidence>
<dbReference type="Proteomes" id="UP000515152">
    <property type="component" value="Chromosome 25"/>
</dbReference>
<evidence type="ECO:0000313" key="4">
    <source>
        <dbReference type="RefSeq" id="XP_042559720.1"/>
    </source>
</evidence>
<name>A0A8M1K6Z9_CLUHA</name>
<proteinExistence type="predicted"/>
<dbReference type="CDD" id="cd12100">
    <property type="entry name" value="DD_CABYR_SP17"/>
    <property type="match status" value="1"/>
</dbReference>
<evidence type="ECO:0000313" key="5">
    <source>
        <dbReference type="RefSeq" id="XP_042559721.1"/>
    </source>
</evidence>
<feature type="compositionally biased region" description="Polar residues" evidence="1">
    <location>
        <begin position="184"/>
        <end position="195"/>
    </location>
</feature>
<dbReference type="Pfam" id="PF02197">
    <property type="entry name" value="RIIa"/>
    <property type="match status" value="1"/>
</dbReference>
<feature type="region of interest" description="Disordered" evidence="1">
    <location>
        <begin position="540"/>
        <end position="565"/>
    </location>
</feature>
<feature type="region of interest" description="Disordered" evidence="1">
    <location>
        <begin position="727"/>
        <end position="769"/>
    </location>
</feature>
<dbReference type="RefSeq" id="XP_042559720.1">
    <property type="nucleotide sequence ID" value="XM_042703786.1"/>
</dbReference>
<gene>
    <name evidence="4 5" type="primary">LOC105900504</name>
</gene>
<evidence type="ECO:0000259" key="2">
    <source>
        <dbReference type="SMART" id="SM00394"/>
    </source>
</evidence>
<feature type="region of interest" description="Disordered" evidence="1">
    <location>
        <begin position="307"/>
        <end position="330"/>
    </location>
</feature>
<dbReference type="AlphaFoldDB" id="A0A8M1K6Z9"/>
<dbReference type="InterPro" id="IPR003117">
    <property type="entry name" value="cAMP_dep_PK_reg_su_I/II_a/b"/>
</dbReference>
<keyword evidence="3" id="KW-1185">Reference proteome</keyword>
<dbReference type="SMART" id="SM00394">
    <property type="entry name" value="RIIa"/>
    <property type="match status" value="1"/>
</dbReference>
<dbReference type="RefSeq" id="XP_042559721.1">
    <property type="nucleotide sequence ID" value="XM_042703787.1"/>
</dbReference>
<feature type="region of interest" description="Disordered" evidence="1">
    <location>
        <begin position="171"/>
        <end position="195"/>
    </location>
</feature>
<feature type="compositionally biased region" description="Polar residues" evidence="1">
    <location>
        <begin position="727"/>
        <end position="741"/>
    </location>
</feature>
<protein>
    <submittedName>
        <fullName evidence="4 5">Uncharacterized protein LOC105900504 isoform X1</fullName>
    </submittedName>
</protein>
<dbReference type="OrthoDB" id="252964at2759"/>
<evidence type="ECO:0000256" key="1">
    <source>
        <dbReference type="SAM" id="MobiDB-lite"/>
    </source>
</evidence>